<reference evidence="3" key="2">
    <citation type="submission" date="2022-01" db="EMBL/GenBank/DDBJ databases">
        <authorList>
            <person name="Yamashiro T."/>
            <person name="Shiraishi A."/>
            <person name="Satake H."/>
            <person name="Nakayama K."/>
        </authorList>
    </citation>
    <scope>NUCLEOTIDE SEQUENCE</scope>
</reference>
<feature type="region of interest" description="Disordered" evidence="1">
    <location>
        <begin position="69"/>
        <end position="141"/>
    </location>
</feature>
<evidence type="ECO:0000259" key="2">
    <source>
        <dbReference type="Pfam" id="PF17921"/>
    </source>
</evidence>
<dbReference type="EMBL" id="BQNB010020537">
    <property type="protein sequence ID" value="GJT97053.1"/>
    <property type="molecule type" value="Genomic_DNA"/>
</dbReference>
<keyword evidence="3" id="KW-0695">RNA-directed DNA polymerase</keyword>
<keyword evidence="4" id="KW-1185">Reference proteome</keyword>
<dbReference type="Proteomes" id="UP001151760">
    <property type="component" value="Unassembled WGS sequence"/>
</dbReference>
<protein>
    <submittedName>
        <fullName evidence="3">Reverse transcriptase domain-containing protein</fullName>
    </submittedName>
</protein>
<reference evidence="3" key="1">
    <citation type="journal article" date="2022" name="Int. J. Mol. Sci.">
        <title>Draft Genome of Tanacetum Coccineum: Genomic Comparison of Closely Related Tanacetum-Family Plants.</title>
        <authorList>
            <person name="Yamashiro T."/>
            <person name="Shiraishi A."/>
            <person name="Nakayama K."/>
            <person name="Satake H."/>
        </authorList>
    </citation>
    <scope>NUCLEOTIDE SEQUENCE</scope>
</reference>
<evidence type="ECO:0000313" key="3">
    <source>
        <dbReference type="EMBL" id="GJT97053.1"/>
    </source>
</evidence>
<accession>A0ABQ5IA86</accession>
<proteinExistence type="predicted"/>
<keyword evidence="3" id="KW-0808">Transferase</keyword>
<sequence length="252" mass="29808">MKLSLKIFNDIKDKLLMQTEFLREASKQEREQFTIEEKSKKYKQCEKIKRSEEDFIAIGSVKDDRLIKRMNKKDSSKREEIKQESKEEVKEEDKEKRDTREEERPSTRAKMKQEKEDSKQEVSFEKGNTDANAKAKNWKSEETEHKALELIRSYQEEQNATGKGTSNPLMAGSLPKTTKPTLQKVRMKDRKTGEAMEPCITWIEYRYWWPGMKKDIAEYVSKCLTCLKVKAKHQSHWSFSSNMRFPYGNRKG</sequence>
<organism evidence="3 4">
    <name type="scientific">Tanacetum coccineum</name>
    <dbReference type="NCBI Taxonomy" id="301880"/>
    <lineage>
        <taxon>Eukaryota</taxon>
        <taxon>Viridiplantae</taxon>
        <taxon>Streptophyta</taxon>
        <taxon>Embryophyta</taxon>
        <taxon>Tracheophyta</taxon>
        <taxon>Spermatophyta</taxon>
        <taxon>Magnoliopsida</taxon>
        <taxon>eudicotyledons</taxon>
        <taxon>Gunneridae</taxon>
        <taxon>Pentapetalae</taxon>
        <taxon>asterids</taxon>
        <taxon>campanulids</taxon>
        <taxon>Asterales</taxon>
        <taxon>Asteraceae</taxon>
        <taxon>Asteroideae</taxon>
        <taxon>Anthemideae</taxon>
        <taxon>Anthemidinae</taxon>
        <taxon>Tanacetum</taxon>
    </lineage>
</organism>
<comment type="caution">
    <text evidence="3">The sequence shown here is derived from an EMBL/GenBank/DDBJ whole genome shotgun (WGS) entry which is preliminary data.</text>
</comment>
<dbReference type="Pfam" id="PF17921">
    <property type="entry name" value="Integrase_H2C2"/>
    <property type="match status" value="1"/>
</dbReference>
<feature type="domain" description="Integrase zinc-binding" evidence="2">
    <location>
        <begin position="202"/>
        <end position="231"/>
    </location>
</feature>
<gene>
    <name evidence="3" type="ORF">Tco_1092571</name>
</gene>
<name>A0ABQ5IA86_9ASTR</name>
<dbReference type="InterPro" id="IPR041588">
    <property type="entry name" value="Integrase_H2C2"/>
</dbReference>
<evidence type="ECO:0000313" key="4">
    <source>
        <dbReference type="Proteomes" id="UP001151760"/>
    </source>
</evidence>
<evidence type="ECO:0000256" key="1">
    <source>
        <dbReference type="SAM" id="MobiDB-lite"/>
    </source>
</evidence>
<feature type="compositionally biased region" description="Basic and acidic residues" evidence="1">
    <location>
        <begin position="69"/>
        <end position="128"/>
    </location>
</feature>
<keyword evidence="3" id="KW-0548">Nucleotidyltransferase</keyword>
<dbReference type="Gene3D" id="1.10.340.70">
    <property type="match status" value="1"/>
</dbReference>
<dbReference type="GO" id="GO:0003964">
    <property type="term" value="F:RNA-directed DNA polymerase activity"/>
    <property type="evidence" value="ECO:0007669"/>
    <property type="project" value="UniProtKB-KW"/>
</dbReference>